<dbReference type="Proteomes" id="UP000663842">
    <property type="component" value="Unassembled WGS sequence"/>
</dbReference>
<dbReference type="Pfam" id="PF09778">
    <property type="entry name" value="Guanylate_cyc_2"/>
    <property type="match status" value="1"/>
</dbReference>
<organism evidence="1 4">
    <name type="scientific">Rotaria magnacalcarata</name>
    <dbReference type="NCBI Taxonomy" id="392030"/>
    <lineage>
        <taxon>Eukaryota</taxon>
        <taxon>Metazoa</taxon>
        <taxon>Spiralia</taxon>
        <taxon>Gnathifera</taxon>
        <taxon>Rotifera</taxon>
        <taxon>Eurotatoria</taxon>
        <taxon>Bdelloidea</taxon>
        <taxon>Philodinida</taxon>
        <taxon>Philodinidae</taxon>
        <taxon>Rotaria</taxon>
    </lineage>
</organism>
<sequence>MNLILPVKHIKQQFNWDCGVTCLRMLIDYYHLDSSLFDRLLDSYECNQSTWTIDLLHLLHQSGIDAILHTITIGCSSSYDNVPYYETLIRKDRERVDKLFLSEASNIKIGSIEWSDLKSHLIEQRTPCLVLVDADKLQCCTCKKTTLTRIFDRLISTISSTYQGHYILVIGYTASDNKEFVSYTDPGQIDGFCTTTRENFDLARKAFGTDEDIILCYKRDRN</sequence>
<evidence type="ECO:0000313" key="3">
    <source>
        <dbReference type="EMBL" id="CAF3892741.1"/>
    </source>
</evidence>
<dbReference type="EMBL" id="CAJOBF010000946">
    <property type="protein sequence ID" value="CAF3892741.1"/>
    <property type="molecule type" value="Genomic_DNA"/>
</dbReference>
<reference evidence="1" key="1">
    <citation type="submission" date="2021-02" db="EMBL/GenBank/DDBJ databases">
        <authorList>
            <person name="Nowell W R."/>
        </authorList>
    </citation>
    <scope>NUCLEOTIDE SEQUENCE</scope>
</reference>
<accession>A0A815G2U9</accession>
<dbReference type="Gene3D" id="3.90.70.10">
    <property type="entry name" value="Cysteine proteinases"/>
    <property type="match status" value="1"/>
</dbReference>
<evidence type="ECO:0008006" key="5">
    <source>
        <dbReference type="Google" id="ProtNLM"/>
    </source>
</evidence>
<gene>
    <name evidence="1" type="ORF">CJN711_LOCUS18537</name>
    <name evidence="3" type="ORF">UXM345_LOCUS10094</name>
    <name evidence="2" type="ORF">XDN619_LOCUS28277</name>
</gene>
<dbReference type="PANTHER" id="PTHR31400:SF1">
    <property type="entry name" value="PROTEIN GUCD1"/>
    <property type="match status" value="1"/>
</dbReference>
<dbReference type="EMBL" id="CAJNOV010008695">
    <property type="protein sequence ID" value="CAF1333274.1"/>
    <property type="molecule type" value="Genomic_DNA"/>
</dbReference>
<protein>
    <recommendedName>
        <fullName evidence="5">Guanylyl cyclase</fullName>
    </recommendedName>
</protein>
<dbReference type="AlphaFoldDB" id="A0A815G2U9"/>
<dbReference type="EMBL" id="CAJNRG010013489">
    <property type="protein sequence ID" value="CAF2149007.1"/>
    <property type="molecule type" value="Genomic_DNA"/>
</dbReference>
<name>A0A815G2U9_9BILA</name>
<proteinExistence type="predicted"/>
<evidence type="ECO:0000313" key="4">
    <source>
        <dbReference type="Proteomes" id="UP000663855"/>
    </source>
</evidence>
<evidence type="ECO:0000313" key="2">
    <source>
        <dbReference type="EMBL" id="CAF2149007.1"/>
    </source>
</evidence>
<dbReference type="Proteomes" id="UP000663855">
    <property type="component" value="Unassembled WGS sequence"/>
</dbReference>
<comment type="caution">
    <text evidence="1">The sequence shown here is derived from an EMBL/GenBank/DDBJ whole genome shotgun (WGS) entry which is preliminary data.</text>
</comment>
<dbReference type="InterPro" id="IPR018616">
    <property type="entry name" value="GUCD1"/>
</dbReference>
<evidence type="ECO:0000313" key="1">
    <source>
        <dbReference type="EMBL" id="CAF1333274.1"/>
    </source>
</evidence>
<dbReference type="Proteomes" id="UP000663887">
    <property type="component" value="Unassembled WGS sequence"/>
</dbReference>
<dbReference type="PANTHER" id="PTHR31400">
    <property type="entry name" value="GUANYLYL CYCLASE DOMAIN CONTAINING PROTEIN 1 GUCD1"/>
    <property type="match status" value="1"/>
</dbReference>